<feature type="domain" description="Gram-positive cocci surface proteins LPxTG" evidence="7">
    <location>
        <begin position="2775"/>
        <end position="2808"/>
    </location>
</feature>
<name>A0A6P1E7Q0_LENHI</name>
<sequence>MWIKKRGVIIQVIGVLTLLIGNFFTAGQALADAVSTDEIAVENAKFVNQHQQFVSNSKVGDRAQLSFDLTVGAISKSGAVTFGYDEESLTIKKKRYKYTNGQTVVVVDVDGKDSTIHWRNAVGRTNMEVKLPVKFRRAMNQHRLTVAVDHKLVKLPFLTIVSKENKPKQNQAGSSSGNLKSEDKVNNMLQQERMKETQKQVQKAQAQSQESQSKGSESTTDESEKSSGSISQSNQTKSQSYLEEKRKNDQKKAAVNNKKAIAENDDNGGKVAESSSSVVDNAATTPGSSKAAKSVAIDRDVTTTSEALKQADAEDAGDADGDVPSKGANIRNEVKNAQIFAARTGQSLNDKIDTQFFSKITLGMDNQTIDIPAKLGDGQTVTIPEQIHGSSKNVITWHWDTTSIEEMNSPEFEIEDGDYYDFVLSGFKFDYDGKDKVTQEIVADGVKIGEFTVSPHKNGAGTTVSDKHDIRITFLTAKAPGHSTISYGASLTTTFNKEASEISFGEIAGEDAKIEVEKATISLKKDGDFYNDEGVVDYNKLHWKSTFKVEKDGAAADKVVLTDTFGEGYQYGIDKDPADYIIHVTGNKGTTAKQVKLSDISHASSGRQIDFTFEAAELVKKGILEEGEKIESIVLETIGTVTRAAQNEFVNTIQVTDIQIGGHQITSAQADASITRAKTQLDKKATVQSGGNVRYEVRFTVDEDTKNFTMTDRLGSEKFAFAAVGSDSYELKIKGEGGNVYQDWVEATEISGEEGSPATLTIKFKPNIPQGTHYLYYDIIPKDEATSTDYKDLKNFVQWDGQEKYSTIQNPRIDTKQSLGADWSKMTTDWGINVNQINRKVTGDFVITEPHGDVDYLDFGKFYHELSSNGYQDAKNYLRFFENNVSGKEYQYEYKNGKFYWEGTSDEAFEIEFNDTTKAIKLTVKKLPGENQTNYRFGIGYYNVPLDKEAIAKKPPFSFVNRAQVSYNGGDNIVESWRGVPAFMRQHLTKTGRLSENFHEKNGRHIDWKVSFNHMGYLGEGEALAKLLTEDGIDITDIVGTDQMTGNDDVSNDKTLQDISNLLGSLKISLAKLANDGSGYGEAELLEKNDYKIVEDKDESENENHKVTFNLKLTESGLAKYRAGKTVFVLNFQAQVPSLDFSDDKHEHFKKWLFRNKITLSGLGQYGDENGKRTTEATVSYTDNGHLLDKSGQSMDISPAPEERTLPAIKWQVVLNGDGRNIDSKQIKVTDSIANQTHHHLITHDPTYQLTLFKANRSIGDDGKVTYTAGDKIQRDSYKLDYSDSLDNMTITFDKDVIDGQPILVQYYTVRETSTANSSFENKVTLEYGDEKIIEEEKVKSDTSAWGSYERFAVNVVKLDAKTGKRLEGVMFMLERYDKATQKWVPAQYLDGNNEKQDMVETTDEYGMASFNNLGDKAVYRIVETQGLSGYYANYTSPEFRMSDLTNGQTVHVLKVENPTMNELIIKKNVQSSDPASRNDQFKFEVQFTDKDGKIDESVNGRFDVELNGEMQSTQVTFIEGVSQGLPGIKNGEILKIKGLPVNAYYRVIETNGDGYKTTHSIRQLNVTHPAGDGSKKTDVLAFDDSGSPGIVTFTNTLDSGEFEFSKAIRGENKDRDKDREFKFELQVYKDGKLYEEFNSLVSGIKHNNGQDTDVQFRFENGKSTQLLGDKDILLKDGESYRKIKLPGNVQLVVREKHDDVYSKTFYKLNNGDEKAVEVDHDGFHVVGPISIGSHVKFINEHKENQFEFEKIVSGRDTNDTFTFDVTAGNEETRNAVKSNDYVVAIVNAATGESVHGHLTVKIVFNDQGKATGLRFGDQPNVQPINLQNNQKLIVKGLPTDAGQFKIKEIDYQKGDWTVYNHIDGEFERAGDDVTLNLNREKGRNSVMFRNTPPDCVPFTLKKVASGLDIPKDKAFEFDLTITNPNSEWGDKKTFKAIKSGETDEQEIVFSKAAGNVYHAKVSLKVGQTITFFMIKGLKMTITEDIGDDYHVSHQYGGDNWNDGKEAQVTTGSADDCGTNCLPPLVFKNHRPGTSLEIRKVLKGALSETDFETEFEFKLNVVDKEDRKLDGEFDITIIDRENHKQSGTVTLVDGNIKMITLDKGKLSTLKLRGDERAVITGLPDGAKVKVIETSQADFKTSHAINTNAEVTGNETINWTLHEDEKTVVQFMNEKLAGGLKITKRVIGDQLTPADRDRQFEFYVTTTPELADKAYQAVKRDQHGNKENLRIKFTDGRSEQVLLKDGESMAFQGLPTNVKYSVREIIAQDMQADYNVSYRIDKGAEHQKEVTEYLGLEHDKVGHVTFYNAKNSPETTNLEIHKKVDGDGISNLDLQRSFSFRIKSDIALNETFTATMRSQNGHMEEVGLEFKNGIADLTLKSSEYLSVMGLPIDYHYQVTETKVADFSTSYQVNGGQITAGNATESFKMVNGKNGLVNFVNHKEKSETASMEIAKRLAGTGLSEADKNRNFKFVIYTNAYGDFKATKIARNGHSEEVTVSIRNGQSTPIYLKGDESILIKDLPISSTYQIGEAFAEGFAASYQVNSAGKYDGMMTDVVKLVKDQAGKVTFTNTKDMVPAEGTLIIDKFVNNLGNPKQSFTFNIEMKDGAGGYLNGIFQVEKVKNGVSEIGQIALVDGKGTFQLTHGQTIKLSMPLGTAYNISEQDYQSMGYVTTTTKNRVAMPSTTVTGTVTAGTDHLIYHNDIKDDLEGTAPLPGQEDSDDGSATLEGAQGLPGNTSDNTSGADGISGSNGVSGSGSSTDAPSGIPSQGYTGKAALPQTGEDINQQLIILGLVLLMAAIGGMVYYKKRV</sequence>
<evidence type="ECO:0000256" key="1">
    <source>
        <dbReference type="ARBA" id="ARBA00022512"/>
    </source>
</evidence>
<dbReference type="SUPFAM" id="SSF49401">
    <property type="entry name" value="Bacterial adhesins"/>
    <property type="match status" value="1"/>
</dbReference>
<keyword evidence="4" id="KW-0572">Peptidoglycan-anchor</keyword>
<keyword evidence="6" id="KW-0472">Membrane</keyword>
<dbReference type="Pfam" id="PF00746">
    <property type="entry name" value="Gram_pos_anchor"/>
    <property type="match status" value="1"/>
</dbReference>
<keyword evidence="6" id="KW-1133">Transmembrane helix</keyword>
<evidence type="ECO:0000259" key="7">
    <source>
        <dbReference type="PROSITE" id="PS50847"/>
    </source>
</evidence>
<dbReference type="EMBL" id="CP047121">
    <property type="protein sequence ID" value="QHB53456.1"/>
    <property type="molecule type" value="Genomic_DNA"/>
</dbReference>
<feature type="compositionally biased region" description="Low complexity" evidence="5">
    <location>
        <begin position="2745"/>
        <end position="2757"/>
    </location>
</feature>
<feature type="region of interest" description="Disordered" evidence="5">
    <location>
        <begin position="309"/>
        <end position="328"/>
    </location>
</feature>
<evidence type="ECO:0000313" key="8">
    <source>
        <dbReference type="EMBL" id="QHB53456.1"/>
    </source>
</evidence>
<dbReference type="InterPro" id="IPR013783">
    <property type="entry name" value="Ig-like_fold"/>
</dbReference>
<dbReference type="InterPro" id="IPR055382">
    <property type="entry name" value="DUF7601"/>
</dbReference>
<dbReference type="Pfam" id="PF24547">
    <property type="entry name" value="DUF7601"/>
    <property type="match status" value="7"/>
</dbReference>
<feature type="compositionally biased region" description="Polar residues" evidence="5">
    <location>
        <begin position="2758"/>
        <end position="2769"/>
    </location>
</feature>
<feature type="compositionally biased region" description="Low complexity" evidence="5">
    <location>
        <begin position="226"/>
        <end position="238"/>
    </location>
</feature>
<dbReference type="PROSITE" id="PS50847">
    <property type="entry name" value="GRAM_POS_ANCHORING"/>
    <property type="match status" value="1"/>
</dbReference>
<dbReference type="Gene3D" id="2.60.40.1140">
    <property type="entry name" value="Collagen-binding surface protein Cna, B-type domain"/>
    <property type="match status" value="9"/>
</dbReference>
<feature type="compositionally biased region" description="Polar residues" evidence="5">
    <location>
        <begin position="273"/>
        <end position="288"/>
    </location>
</feature>
<dbReference type="InterPro" id="IPR046767">
    <property type="entry name" value="pAdhesive_8"/>
</dbReference>
<protein>
    <submittedName>
        <fullName evidence="8">LPXTG cell wall anchor domain-containing protein</fullName>
    </submittedName>
</protein>
<evidence type="ECO:0000256" key="3">
    <source>
        <dbReference type="ARBA" id="ARBA00022729"/>
    </source>
</evidence>
<feature type="region of interest" description="Disordered" evidence="5">
    <location>
        <begin position="193"/>
        <end position="299"/>
    </location>
</feature>
<dbReference type="InterPro" id="IPR019931">
    <property type="entry name" value="LPXTG_anchor"/>
</dbReference>
<feature type="compositionally biased region" description="Low complexity" evidence="5">
    <location>
        <begin position="199"/>
        <end position="218"/>
    </location>
</feature>
<dbReference type="Gene3D" id="2.60.40.10">
    <property type="entry name" value="Immunoglobulins"/>
    <property type="match status" value="1"/>
</dbReference>
<dbReference type="NCBIfam" id="TIGR01167">
    <property type="entry name" value="LPXTG_anchor"/>
    <property type="match status" value="1"/>
</dbReference>
<keyword evidence="6" id="KW-0812">Transmembrane</keyword>
<keyword evidence="1" id="KW-0134">Cell wall</keyword>
<dbReference type="Pfam" id="PF17802">
    <property type="entry name" value="SpaA"/>
    <property type="match status" value="1"/>
</dbReference>
<feature type="compositionally biased region" description="Basic and acidic residues" evidence="5">
    <location>
        <begin position="242"/>
        <end position="252"/>
    </location>
</feature>
<dbReference type="InterPro" id="IPR008966">
    <property type="entry name" value="Adhesion_dom_sf"/>
</dbReference>
<evidence type="ECO:0000313" key="9">
    <source>
        <dbReference type="Proteomes" id="UP000465035"/>
    </source>
</evidence>
<accession>A0A6P1E7Q0</accession>
<feature type="transmembrane region" description="Helical" evidence="6">
    <location>
        <begin position="2786"/>
        <end position="2804"/>
    </location>
</feature>
<dbReference type="GeneID" id="69059191"/>
<evidence type="ECO:0000256" key="4">
    <source>
        <dbReference type="ARBA" id="ARBA00023088"/>
    </source>
</evidence>
<gene>
    <name evidence="8" type="ORF">GQR93_12475</name>
</gene>
<feature type="compositionally biased region" description="Polar residues" evidence="5">
    <location>
        <begin position="2732"/>
        <end position="2741"/>
    </location>
</feature>
<evidence type="ECO:0000256" key="5">
    <source>
        <dbReference type="SAM" id="MobiDB-lite"/>
    </source>
</evidence>
<dbReference type="Pfam" id="PF20602">
    <property type="entry name" value="pAdhesive_8"/>
    <property type="match status" value="1"/>
</dbReference>
<evidence type="ECO:0000256" key="2">
    <source>
        <dbReference type="ARBA" id="ARBA00022525"/>
    </source>
</evidence>
<dbReference type="InterPro" id="IPR041033">
    <property type="entry name" value="SpaA_PFL_dom_1"/>
</dbReference>
<reference evidence="8 9" key="1">
    <citation type="submission" date="2019-12" db="EMBL/GenBank/DDBJ databases">
        <title>Lactobacillus hilgardii FLUB.</title>
        <authorList>
            <person name="Gustaw K."/>
        </authorList>
    </citation>
    <scope>NUCLEOTIDE SEQUENCE [LARGE SCALE GENOMIC DNA]</scope>
    <source>
        <strain evidence="8 9">FLUB</strain>
    </source>
</reference>
<organism evidence="8 9">
    <name type="scientific">Lentilactobacillus hilgardii</name>
    <name type="common">Lactobacillus hilgardii</name>
    <dbReference type="NCBI Taxonomy" id="1588"/>
    <lineage>
        <taxon>Bacteria</taxon>
        <taxon>Bacillati</taxon>
        <taxon>Bacillota</taxon>
        <taxon>Bacilli</taxon>
        <taxon>Lactobacillales</taxon>
        <taxon>Lactobacillaceae</taxon>
        <taxon>Lentilactobacillus</taxon>
    </lineage>
</organism>
<feature type="region of interest" description="Disordered" evidence="5">
    <location>
        <begin position="2704"/>
        <end position="2772"/>
    </location>
</feature>
<keyword evidence="3" id="KW-0732">Signal</keyword>
<dbReference type="Proteomes" id="UP000465035">
    <property type="component" value="Chromosome"/>
</dbReference>
<proteinExistence type="predicted"/>
<keyword evidence="2" id="KW-0964">Secreted</keyword>
<evidence type="ECO:0000256" key="6">
    <source>
        <dbReference type="SAM" id="Phobius"/>
    </source>
</evidence>
<dbReference type="RefSeq" id="WP_004466276.1">
    <property type="nucleotide sequence ID" value="NZ_CABKOL010000104.1"/>
</dbReference>